<dbReference type="RefSeq" id="WP_186533082.1">
    <property type="nucleotide sequence ID" value="NZ_JABWQP020000006.1"/>
</dbReference>
<protein>
    <submittedName>
        <fullName evidence="1">Uncharacterized protein</fullName>
    </submittedName>
</protein>
<reference evidence="2" key="3">
    <citation type="submission" date="2021-06" db="EMBL/GenBank/DDBJ databases">
        <title>Updating the genus Pseudomonas: Description of 43 new species and partition of the Pseudomonas putida group.</title>
        <authorList>
            <person name="Girard L."/>
            <person name="Lood C."/>
            <person name="Vandamme P."/>
            <person name="Rokni-Zadeh H."/>
            <person name="Van Noort V."/>
            <person name="Hofte M."/>
            <person name="Lavigne R."/>
            <person name="De Mot R."/>
        </authorList>
    </citation>
    <scope>NUCLEOTIDE SEQUENCE</scope>
    <source>
        <strain evidence="2">SWRI153</strain>
    </source>
</reference>
<comment type="caution">
    <text evidence="1">The sequence shown here is derived from an EMBL/GenBank/DDBJ whole genome shotgun (WGS) entry which is preliminary data.</text>
</comment>
<dbReference type="EMBL" id="JABWQP010000010">
    <property type="protein sequence ID" value="MBC3343537.1"/>
    <property type="molecule type" value="Genomic_DNA"/>
</dbReference>
<accession>A0A923JG77</accession>
<evidence type="ECO:0000313" key="3">
    <source>
        <dbReference type="Proteomes" id="UP000648816"/>
    </source>
</evidence>
<gene>
    <name evidence="2" type="ORF">HU727_015290</name>
    <name evidence="1" type="ORF">HU727_18020</name>
</gene>
<proteinExistence type="predicted"/>
<reference evidence="1" key="2">
    <citation type="submission" date="2020-07" db="EMBL/GenBank/DDBJ databases">
        <authorList>
            <person name="Lood C."/>
            <person name="Girard L."/>
        </authorList>
    </citation>
    <scope>NUCLEOTIDE SEQUENCE</scope>
    <source>
        <strain evidence="1">SWRI153</strain>
    </source>
</reference>
<evidence type="ECO:0000313" key="1">
    <source>
        <dbReference type="EMBL" id="MBC3343537.1"/>
    </source>
</evidence>
<organism evidence="1">
    <name type="scientific">Pseudomonas khorasanensis</name>
    <dbReference type="NCBI Taxonomy" id="2745508"/>
    <lineage>
        <taxon>Bacteria</taxon>
        <taxon>Pseudomonadati</taxon>
        <taxon>Pseudomonadota</taxon>
        <taxon>Gammaproteobacteria</taxon>
        <taxon>Pseudomonadales</taxon>
        <taxon>Pseudomonadaceae</taxon>
        <taxon>Pseudomonas</taxon>
    </lineage>
</organism>
<dbReference type="Proteomes" id="UP000648816">
    <property type="component" value="Unassembled WGS sequence"/>
</dbReference>
<keyword evidence="3" id="KW-1185">Reference proteome</keyword>
<sequence>MNDEDLAAINRLVAALQIQSDSQVALSASIRLLAQSNQALVDLIKSREPDPNAPPYLDGTPAP</sequence>
<reference evidence="1 3" key="1">
    <citation type="journal article" date="2020" name="Microorganisms">
        <title>Reliable Identification of Environmental Pseudomonas Isolates Using the rpoD Gene.</title>
        <authorList>
            <consortium name="The Broad Institute Genome Sequencing Platform"/>
            <person name="Girard L."/>
            <person name="Lood C."/>
            <person name="Rokni-Zadeh H."/>
            <person name="van Noort V."/>
            <person name="Lavigne R."/>
            <person name="De Mot R."/>
        </authorList>
    </citation>
    <scope>NUCLEOTIDE SEQUENCE</scope>
    <source>
        <strain evidence="1 3">SWRI153</strain>
    </source>
</reference>
<dbReference type="AlphaFoldDB" id="A0A923JG77"/>
<evidence type="ECO:0000313" key="2">
    <source>
        <dbReference type="EMBL" id="MBV4486957.1"/>
    </source>
</evidence>
<name>A0A923JG77_9PSED</name>
<dbReference type="EMBL" id="JABWQP020000006">
    <property type="protein sequence ID" value="MBV4486957.1"/>
    <property type="molecule type" value="Genomic_DNA"/>
</dbReference>